<gene>
    <name evidence="2" type="ORF">OCOJLMKI_1138</name>
</gene>
<organism evidence="2 3">
    <name type="scientific">Methylobacterium iners</name>
    <dbReference type="NCBI Taxonomy" id="418707"/>
    <lineage>
        <taxon>Bacteria</taxon>
        <taxon>Pseudomonadati</taxon>
        <taxon>Pseudomonadota</taxon>
        <taxon>Alphaproteobacteria</taxon>
        <taxon>Hyphomicrobiales</taxon>
        <taxon>Methylobacteriaceae</taxon>
        <taxon>Methylobacterium</taxon>
    </lineage>
</organism>
<feature type="region of interest" description="Disordered" evidence="1">
    <location>
        <begin position="60"/>
        <end position="86"/>
    </location>
</feature>
<accession>A0ABQ4RU98</accession>
<proteinExistence type="predicted"/>
<reference evidence="2" key="1">
    <citation type="journal article" date="2021" name="Front. Microbiol.">
        <title>Comprehensive Comparative Genomics and Phenotyping of Methylobacterium Species.</title>
        <authorList>
            <person name="Alessa O."/>
            <person name="Ogura Y."/>
            <person name="Fujitani Y."/>
            <person name="Takami H."/>
            <person name="Hayashi T."/>
            <person name="Sahin N."/>
            <person name="Tani A."/>
        </authorList>
    </citation>
    <scope>NUCLEOTIDE SEQUENCE</scope>
    <source>
        <strain evidence="2">DSM 19015</strain>
    </source>
</reference>
<reference evidence="2" key="2">
    <citation type="submission" date="2021-08" db="EMBL/GenBank/DDBJ databases">
        <authorList>
            <person name="Tani A."/>
            <person name="Ola A."/>
            <person name="Ogura Y."/>
            <person name="Katsura K."/>
            <person name="Hayashi T."/>
        </authorList>
    </citation>
    <scope>NUCLEOTIDE SEQUENCE</scope>
    <source>
        <strain evidence="2">DSM 19015</strain>
    </source>
</reference>
<protein>
    <submittedName>
        <fullName evidence="2">Uncharacterized protein</fullName>
    </submittedName>
</protein>
<comment type="caution">
    <text evidence="2">The sequence shown here is derived from an EMBL/GenBank/DDBJ whole genome shotgun (WGS) entry which is preliminary data.</text>
</comment>
<evidence type="ECO:0000256" key="1">
    <source>
        <dbReference type="SAM" id="MobiDB-lite"/>
    </source>
</evidence>
<keyword evidence="3" id="KW-1185">Reference proteome</keyword>
<sequence length="86" mass="9135">MQSLFSFEFQRYRDIRIGVNLLKSSMQTSASTPSTLTGMVLDLENEVTGSEIAEIDLMLEDGDATKADPADAGSCSDGGPAITQST</sequence>
<evidence type="ECO:0000313" key="2">
    <source>
        <dbReference type="EMBL" id="GJD93940.1"/>
    </source>
</evidence>
<dbReference type="EMBL" id="BPQP01000017">
    <property type="protein sequence ID" value="GJD93940.1"/>
    <property type="molecule type" value="Genomic_DNA"/>
</dbReference>
<dbReference type="Proteomes" id="UP001055125">
    <property type="component" value="Unassembled WGS sequence"/>
</dbReference>
<evidence type="ECO:0000313" key="3">
    <source>
        <dbReference type="Proteomes" id="UP001055125"/>
    </source>
</evidence>
<dbReference type="RefSeq" id="WP_238243138.1">
    <property type="nucleotide sequence ID" value="NZ_BPQP01000017.1"/>
</dbReference>
<name>A0ABQ4RU98_9HYPH</name>